<reference evidence="12" key="2">
    <citation type="submission" date="2008-06" db="EMBL/GenBank/DDBJ databases">
        <authorList>
            <consortium name="FlyBase"/>
        </authorList>
    </citation>
    <scope>NUCLEOTIDE SEQUENCE</scope>
    <source>
        <strain evidence="12">Mixed</strain>
        <strain evidence="13">W501</strain>
    </source>
</reference>
<dbReference type="STRING" id="7240.B4QHY1"/>
<evidence type="ECO:0000313" key="12">
    <source>
        <dbReference type="EMBL" id="EDX07352.1"/>
    </source>
</evidence>
<organism evidence="12 14">
    <name type="scientific">Drosophila simulans</name>
    <name type="common">Fruit fly</name>
    <dbReference type="NCBI Taxonomy" id="7240"/>
    <lineage>
        <taxon>Eukaryota</taxon>
        <taxon>Metazoa</taxon>
        <taxon>Ecdysozoa</taxon>
        <taxon>Arthropoda</taxon>
        <taxon>Hexapoda</taxon>
        <taxon>Insecta</taxon>
        <taxon>Pterygota</taxon>
        <taxon>Neoptera</taxon>
        <taxon>Endopterygota</taxon>
        <taxon>Diptera</taxon>
        <taxon>Brachycera</taxon>
        <taxon>Muscomorpha</taxon>
        <taxon>Ephydroidea</taxon>
        <taxon>Drosophilidae</taxon>
        <taxon>Drosophila</taxon>
        <taxon>Sophophora</taxon>
    </lineage>
</organism>
<dbReference type="AlphaFoldDB" id="B4QHY1"/>
<keyword evidence="6" id="KW-0720">Serine protease</keyword>
<dbReference type="SUPFAM" id="SSF50494">
    <property type="entry name" value="Trypsin-like serine proteases"/>
    <property type="match status" value="1"/>
</dbReference>
<evidence type="ECO:0000256" key="8">
    <source>
        <dbReference type="ARBA" id="ARBA00023157"/>
    </source>
</evidence>
<dbReference type="InterPro" id="IPR001254">
    <property type="entry name" value="Trypsin_dom"/>
</dbReference>
<dbReference type="PANTHER" id="PTHR24256">
    <property type="entry name" value="TRYPTASE-RELATED"/>
    <property type="match status" value="1"/>
</dbReference>
<evidence type="ECO:0000313" key="13">
    <source>
        <dbReference type="EMBL" id="KMY94258.1"/>
    </source>
</evidence>
<keyword evidence="4 10" id="KW-0732">Signal</keyword>
<gene>
    <name evidence="12" type="primary">Dsim\GD25541</name>
    <name evidence="12" type="ORF">Dsim_GD25541</name>
    <name evidence="13" type="ORF">Dsimw501_GD25541</name>
</gene>
<feature type="domain" description="Peptidase S1" evidence="11">
    <location>
        <begin position="37"/>
        <end position="259"/>
    </location>
</feature>
<evidence type="ECO:0000256" key="9">
    <source>
        <dbReference type="ARBA" id="ARBA00024195"/>
    </source>
</evidence>
<dbReference type="GO" id="GO:0006508">
    <property type="term" value="P:proteolysis"/>
    <property type="evidence" value="ECO:0007669"/>
    <property type="project" value="UniProtKB-KW"/>
</dbReference>
<dbReference type="CDD" id="cd00190">
    <property type="entry name" value="Tryp_SPc"/>
    <property type="match status" value="1"/>
</dbReference>
<dbReference type="InterPro" id="IPR001314">
    <property type="entry name" value="Peptidase_S1A"/>
</dbReference>
<evidence type="ECO:0000256" key="2">
    <source>
        <dbReference type="ARBA" id="ARBA00022525"/>
    </source>
</evidence>
<evidence type="ECO:0000256" key="1">
    <source>
        <dbReference type="ARBA" id="ARBA00004613"/>
    </source>
</evidence>
<dbReference type="MEROPS" id="S01.B52"/>
<evidence type="ECO:0000256" key="3">
    <source>
        <dbReference type="ARBA" id="ARBA00022670"/>
    </source>
</evidence>
<dbReference type="SMR" id="B4QHY1"/>
<dbReference type="InterPro" id="IPR051487">
    <property type="entry name" value="Ser/Thr_Proteases_Immune/Dev"/>
</dbReference>
<dbReference type="GO" id="GO:0005576">
    <property type="term" value="C:extracellular region"/>
    <property type="evidence" value="ECO:0007669"/>
    <property type="project" value="UniProtKB-SubCell"/>
</dbReference>
<keyword evidence="3" id="KW-0645">Protease</keyword>
<keyword evidence="2" id="KW-0964">Secreted</keyword>
<dbReference type="Pfam" id="PF00089">
    <property type="entry name" value="Trypsin"/>
    <property type="match status" value="1"/>
</dbReference>
<reference evidence="13" key="4">
    <citation type="submission" date="2014-06" db="EMBL/GenBank/DDBJ databases">
        <authorList>
            <person name="Hu T."/>
            <person name="Eisen M.B."/>
            <person name="Thornton K.R."/>
            <person name="Andolfatto P."/>
        </authorList>
    </citation>
    <scope>NUCLEOTIDE SEQUENCE</scope>
    <source>
        <strain evidence="13">W501</strain>
    </source>
</reference>
<dbReference type="EMBL" id="CM002911">
    <property type="protein sequence ID" value="KMY94258.1"/>
    <property type="molecule type" value="Genomic_DNA"/>
</dbReference>
<dbReference type="InterPro" id="IPR018114">
    <property type="entry name" value="TRYPSIN_HIS"/>
</dbReference>
<dbReference type="PROSITE" id="PS00134">
    <property type="entry name" value="TRYPSIN_HIS"/>
    <property type="match status" value="1"/>
</dbReference>
<evidence type="ECO:0000313" key="14">
    <source>
        <dbReference type="Proteomes" id="UP000000304"/>
    </source>
</evidence>
<dbReference type="HOGENOM" id="CLU_006842_0_3_1"/>
<evidence type="ECO:0000256" key="7">
    <source>
        <dbReference type="ARBA" id="ARBA00023145"/>
    </source>
</evidence>
<dbReference type="GO" id="GO:0004252">
    <property type="term" value="F:serine-type endopeptidase activity"/>
    <property type="evidence" value="ECO:0007669"/>
    <property type="project" value="InterPro"/>
</dbReference>
<dbReference type="InterPro" id="IPR009003">
    <property type="entry name" value="Peptidase_S1_PA"/>
</dbReference>
<keyword evidence="8" id="KW-1015">Disulfide bond</keyword>
<evidence type="ECO:0000256" key="10">
    <source>
        <dbReference type="SAM" id="SignalP"/>
    </source>
</evidence>
<dbReference type="FunFam" id="2.40.10.10:FF:000146">
    <property type="entry name" value="Serine protease 53"/>
    <property type="match status" value="1"/>
</dbReference>
<keyword evidence="7" id="KW-0865">Zymogen</keyword>
<evidence type="ECO:0000256" key="6">
    <source>
        <dbReference type="ARBA" id="ARBA00022825"/>
    </source>
</evidence>
<dbReference type="Proteomes" id="UP000000304">
    <property type="component" value="Chromosome 2R"/>
</dbReference>
<protein>
    <submittedName>
        <fullName evidence="12">GD25541</fullName>
    </submittedName>
</protein>
<feature type="chain" id="PRO_5014299802" evidence="10">
    <location>
        <begin position="23"/>
        <end position="263"/>
    </location>
</feature>
<reference evidence="13" key="3">
    <citation type="journal article" date="2013" name="Genome Res.">
        <title>A second-generation assembly of the Drosophila simulans genome provides new insights into patterns of lineage-specific divergence.</title>
        <authorList>
            <person name="Hu T.T."/>
            <person name="Eisen M.B."/>
            <person name="Thornton K.R."/>
            <person name="Andolfatto P."/>
        </authorList>
    </citation>
    <scope>NUCLEOTIDE SEQUENCE [LARGE SCALE GENOMIC DNA]</scope>
    <source>
        <strain evidence="13">W501</strain>
    </source>
</reference>
<dbReference type="PRINTS" id="PR00722">
    <property type="entry name" value="CHYMOTRYPSIN"/>
</dbReference>
<dbReference type="Gene3D" id="2.40.10.10">
    <property type="entry name" value="Trypsin-like serine proteases"/>
    <property type="match status" value="1"/>
</dbReference>
<dbReference type="KEGG" id="dsi:Dsimw501_GD25541"/>
<dbReference type="SMART" id="SM00020">
    <property type="entry name" value="Tryp_SPc"/>
    <property type="match status" value="1"/>
</dbReference>
<dbReference type="OMA" id="TICCSNP"/>
<comment type="subcellular location">
    <subcellularLocation>
        <location evidence="1">Secreted</location>
    </subcellularLocation>
</comment>
<sequence>MTPSIVLLTFLVILSLGSYGYSQLLDSKCIATHRMRIIGGQDAQRTPWMAYLIRDNNFACGGSLIAHRFVLTAAHCTEVNDNLFVRLGEYDSSRTTDGPTRLYRVVSIYLHENYKDFRNHDIAVLKLSRKVVYDAYIRPICIFLNSGYQAFANSMQDFILTGWGLMAHNKMPTTLQKMTLRRVSNEHCGAPGLNICCWNPMQYACFGDSGSPLVSSVKYGQSTIYVQFGVASFVTGECDGYSSYLDLTSHMSWLSQTLSRNWA</sequence>
<evidence type="ECO:0000259" key="11">
    <source>
        <dbReference type="PROSITE" id="PS50240"/>
    </source>
</evidence>
<name>B4QHY1_DROSI</name>
<keyword evidence="14" id="KW-1185">Reference proteome</keyword>
<accession>B4QHY1</accession>
<dbReference type="InterPro" id="IPR043504">
    <property type="entry name" value="Peptidase_S1_PA_chymotrypsin"/>
</dbReference>
<feature type="signal peptide" evidence="10">
    <location>
        <begin position="1"/>
        <end position="22"/>
    </location>
</feature>
<comment type="similarity">
    <text evidence="9">Belongs to the peptidase S1 family. CLIP subfamily.</text>
</comment>
<keyword evidence="5 13" id="KW-0378">Hydrolase</keyword>
<reference evidence="12 14" key="1">
    <citation type="journal article" date="2007" name="Nature">
        <title>Evolution of genes and genomes on the Drosophila phylogeny.</title>
        <authorList>
            <consortium name="Drosophila 12 Genomes Consortium"/>
            <person name="Clark A.G."/>
            <person name="Eisen M.B."/>
            <person name="Smith D.R."/>
            <person name="Bergman C.M."/>
            <person name="Oliver B."/>
            <person name="Markow T.A."/>
            <person name="Kaufman T.C."/>
            <person name="Kellis M."/>
            <person name="Gelbart W."/>
            <person name="Iyer V.N."/>
            <person name="Pollard D.A."/>
            <person name="Sackton T.B."/>
            <person name="Larracuente A.M."/>
            <person name="Singh N.D."/>
            <person name="Abad J.P."/>
            <person name="Abt D.N."/>
            <person name="Adryan B."/>
            <person name="Aguade M."/>
            <person name="Akashi H."/>
            <person name="Anderson W.W."/>
            <person name="Aquadro C.F."/>
            <person name="Ardell D.H."/>
            <person name="Arguello R."/>
            <person name="Artieri C.G."/>
            <person name="Barbash D.A."/>
            <person name="Barker D."/>
            <person name="Barsanti P."/>
            <person name="Batterham P."/>
            <person name="Batzoglou S."/>
            <person name="Begun D."/>
            <person name="Bhutkar A."/>
            <person name="Blanco E."/>
            <person name="Bosak S.A."/>
            <person name="Bradley R.K."/>
            <person name="Brand A.D."/>
            <person name="Brent M.R."/>
            <person name="Brooks A.N."/>
            <person name="Brown R.H."/>
            <person name="Butlin R.K."/>
            <person name="Caggese C."/>
            <person name="Calvi B.R."/>
            <person name="Bernardo de Carvalho A."/>
            <person name="Caspi A."/>
            <person name="Castrezana S."/>
            <person name="Celniker S.E."/>
            <person name="Chang J.L."/>
            <person name="Chapple C."/>
            <person name="Chatterji S."/>
            <person name="Chinwalla A."/>
            <person name="Civetta A."/>
            <person name="Clifton S.W."/>
            <person name="Comeron J.M."/>
            <person name="Costello J.C."/>
            <person name="Coyne J.A."/>
            <person name="Daub J."/>
            <person name="David R.G."/>
            <person name="Delcher A.L."/>
            <person name="Delehaunty K."/>
            <person name="Do C.B."/>
            <person name="Ebling H."/>
            <person name="Edwards K."/>
            <person name="Eickbush T."/>
            <person name="Evans J.D."/>
            <person name="Filipski A."/>
            <person name="Findeiss S."/>
            <person name="Freyhult E."/>
            <person name="Fulton L."/>
            <person name="Fulton R."/>
            <person name="Garcia A.C."/>
            <person name="Gardiner A."/>
            <person name="Garfield D.A."/>
            <person name="Garvin B.E."/>
            <person name="Gibson G."/>
            <person name="Gilbert D."/>
            <person name="Gnerre S."/>
            <person name="Godfrey J."/>
            <person name="Good R."/>
            <person name="Gotea V."/>
            <person name="Gravely B."/>
            <person name="Greenberg A.J."/>
            <person name="Griffiths-Jones S."/>
            <person name="Gross S."/>
            <person name="Guigo R."/>
            <person name="Gustafson E.A."/>
            <person name="Haerty W."/>
            <person name="Hahn M.W."/>
            <person name="Halligan D.L."/>
            <person name="Halpern A.L."/>
            <person name="Halter G.M."/>
            <person name="Han M.V."/>
            <person name="Heger A."/>
            <person name="Hillier L."/>
            <person name="Hinrichs A.S."/>
            <person name="Holmes I."/>
            <person name="Hoskins R.A."/>
            <person name="Hubisz M.J."/>
            <person name="Hultmark D."/>
            <person name="Huntley M.A."/>
            <person name="Jaffe D.B."/>
            <person name="Jagadeeshan S."/>
            <person name="Jeck W.R."/>
            <person name="Johnson J."/>
            <person name="Jones C.D."/>
            <person name="Jordan W.C."/>
            <person name="Karpen G.H."/>
            <person name="Kataoka E."/>
            <person name="Keightley P.D."/>
            <person name="Kheradpour P."/>
            <person name="Kirkness E.F."/>
            <person name="Koerich L.B."/>
            <person name="Kristiansen K."/>
            <person name="Kudrna D."/>
            <person name="Kulathinal R.J."/>
            <person name="Kumar S."/>
            <person name="Kwok R."/>
            <person name="Lander E."/>
            <person name="Langley C.H."/>
            <person name="Lapoint R."/>
            <person name="Lazzaro B.P."/>
            <person name="Lee S.J."/>
            <person name="Levesque L."/>
            <person name="Li R."/>
            <person name="Lin C.F."/>
            <person name="Lin M.F."/>
            <person name="Lindblad-Toh K."/>
            <person name="Llopart A."/>
            <person name="Long M."/>
            <person name="Low L."/>
            <person name="Lozovsky E."/>
            <person name="Lu J."/>
            <person name="Luo M."/>
            <person name="Machado C.A."/>
            <person name="Makalowski W."/>
            <person name="Marzo M."/>
            <person name="Matsuda M."/>
            <person name="Matzkin L."/>
            <person name="McAllister B."/>
            <person name="McBride C.S."/>
            <person name="McKernan B."/>
            <person name="McKernan K."/>
            <person name="Mendez-Lago M."/>
            <person name="Minx P."/>
            <person name="Mollenhauer M.U."/>
            <person name="Montooth K."/>
            <person name="Mount S.M."/>
            <person name="Mu X."/>
            <person name="Myers E."/>
            <person name="Negre B."/>
            <person name="Newfeld S."/>
            <person name="Nielsen R."/>
            <person name="Noor M.A."/>
            <person name="O'Grady P."/>
            <person name="Pachter L."/>
            <person name="Papaceit M."/>
            <person name="Parisi M.J."/>
            <person name="Parisi M."/>
            <person name="Parts L."/>
            <person name="Pedersen J.S."/>
            <person name="Pesole G."/>
            <person name="Phillippy A.M."/>
            <person name="Ponting C.P."/>
            <person name="Pop M."/>
            <person name="Porcelli D."/>
            <person name="Powell J.R."/>
            <person name="Prohaska S."/>
            <person name="Pruitt K."/>
            <person name="Puig M."/>
            <person name="Quesneville H."/>
            <person name="Ram K.R."/>
            <person name="Rand D."/>
            <person name="Rasmussen M.D."/>
            <person name="Reed L.K."/>
            <person name="Reenan R."/>
            <person name="Reily A."/>
            <person name="Remington K.A."/>
            <person name="Rieger T.T."/>
            <person name="Ritchie M.G."/>
            <person name="Robin C."/>
            <person name="Rogers Y.H."/>
            <person name="Rohde C."/>
            <person name="Rozas J."/>
            <person name="Rubenfield M.J."/>
            <person name="Ruiz A."/>
            <person name="Russo S."/>
            <person name="Salzberg S.L."/>
            <person name="Sanchez-Gracia A."/>
            <person name="Saranga D.J."/>
            <person name="Sato H."/>
            <person name="Schaeffer S.W."/>
            <person name="Schatz M.C."/>
            <person name="Schlenke T."/>
            <person name="Schwartz R."/>
            <person name="Segarra C."/>
            <person name="Singh R.S."/>
            <person name="Sirot L."/>
            <person name="Sirota M."/>
            <person name="Sisneros N.B."/>
            <person name="Smith C.D."/>
            <person name="Smith T.F."/>
            <person name="Spieth J."/>
            <person name="Stage D.E."/>
            <person name="Stark A."/>
            <person name="Stephan W."/>
            <person name="Strausberg R.L."/>
            <person name="Strempel S."/>
            <person name="Sturgill D."/>
            <person name="Sutton G."/>
            <person name="Sutton G.G."/>
            <person name="Tao W."/>
            <person name="Teichmann S."/>
            <person name="Tobari Y.N."/>
            <person name="Tomimura Y."/>
            <person name="Tsolas J.M."/>
            <person name="Valente V.L."/>
            <person name="Venter E."/>
            <person name="Venter J.C."/>
            <person name="Vicario S."/>
            <person name="Vieira F.G."/>
            <person name="Vilella A.J."/>
            <person name="Villasante A."/>
            <person name="Walenz B."/>
            <person name="Wang J."/>
            <person name="Wasserman M."/>
            <person name="Watts T."/>
            <person name="Wilson D."/>
            <person name="Wilson R.K."/>
            <person name="Wing R.A."/>
            <person name="Wolfner M.F."/>
            <person name="Wong A."/>
            <person name="Wong G.K."/>
            <person name="Wu C.I."/>
            <person name="Wu G."/>
            <person name="Yamamoto D."/>
            <person name="Yang H.P."/>
            <person name="Yang S.P."/>
            <person name="Yorke J.A."/>
            <person name="Yoshida K."/>
            <person name="Zdobnov E."/>
            <person name="Zhang P."/>
            <person name="Zhang Y."/>
            <person name="Zimin A.V."/>
            <person name="Baldwin J."/>
            <person name="Abdouelleil A."/>
            <person name="Abdulkadir J."/>
            <person name="Abebe A."/>
            <person name="Abera B."/>
            <person name="Abreu J."/>
            <person name="Acer S.C."/>
            <person name="Aftuck L."/>
            <person name="Alexander A."/>
            <person name="An P."/>
            <person name="Anderson E."/>
            <person name="Anderson S."/>
            <person name="Arachi H."/>
            <person name="Azer M."/>
            <person name="Bachantsang P."/>
            <person name="Barry A."/>
            <person name="Bayul T."/>
            <person name="Berlin A."/>
            <person name="Bessette D."/>
            <person name="Bloom T."/>
            <person name="Blye J."/>
            <person name="Boguslavskiy L."/>
            <person name="Bonnet C."/>
            <person name="Boukhgalter B."/>
            <person name="Bourzgui I."/>
            <person name="Brown A."/>
            <person name="Cahill P."/>
            <person name="Channer S."/>
            <person name="Cheshatsang Y."/>
            <person name="Chuda L."/>
            <person name="Citroen M."/>
            <person name="Collymore A."/>
            <person name="Cooke P."/>
            <person name="Costello M."/>
            <person name="D'Aco K."/>
            <person name="Daza R."/>
            <person name="De Haan G."/>
            <person name="DeGray S."/>
            <person name="DeMaso C."/>
            <person name="Dhargay N."/>
            <person name="Dooley K."/>
            <person name="Dooley E."/>
            <person name="Doricent M."/>
            <person name="Dorje P."/>
            <person name="Dorjee K."/>
            <person name="Dupes A."/>
            <person name="Elong R."/>
            <person name="Falk J."/>
            <person name="Farina A."/>
            <person name="Faro S."/>
            <person name="Ferguson D."/>
            <person name="Fisher S."/>
            <person name="Foley C.D."/>
            <person name="Franke A."/>
            <person name="Friedrich D."/>
            <person name="Gadbois L."/>
            <person name="Gearin G."/>
            <person name="Gearin C.R."/>
            <person name="Giannoukos G."/>
            <person name="Goode T."/>
            <person name="Graham J."/>
            <person name="Grandbois E."/>
            <person name="Grewal S."/>
            <person name="Gyaltsen K."/>
            <person name="Hafez N."/>
            <person name="Hagos B."/>
            <person name="Hall J."/>
            <person name="Henson C."/>
            <person name="Hollinger A."/>
            <person name="Honan T."/>
            <person name="Huard M.D."/>
            <person name="Hughes L."/>
            <person name="Hurhula B."/>
            <person name="Husby M.E."/>
            <person name="Kamat A."/>
            <person name="Kanga B."/>
            <person name="Kashin S."/>
            <person name="Khazanovich D."/>
            <person name="Kisner P."/>
            <person name="Lance K."/>
            <person name="Lara M."/>
            <person name="Lee W."/>
            <person name="Lennon N."/>
            <person name="Letendre F."/>
            <person name="LeVine R."/>
            <person name="Lipovsky A."/>
            <person name="Liu X."/>
            <person name="Liu J."/>
            <person name="Liu S."/>
            <person name="Lokyitsang T."/>
            <person name="Lokyitsang Y."/>
            <person name="Lubonja R."/>
            <person name="Lui A."/>
            <person name="MacDonald P."/>
            <person name="Magnisalis V."/>
            <person name="Maru K."/>
            <person name="Matthews C."/>
            <person name="McCusker W."/>
            <person name="McDonough S."/>
            <person name="Mehta T."/>
            <person name="Meldrim J."/>
            <person name="Meneus L."/>
            <person name="Mihai O."/>
            <person name="Mihalev A."/>
            <person name="Mihova T."/>
            <person name="Mittelman R."/>
            <person name="Mlenga V."/>
            <person name="Montmayeur A."/>
            <person name="Mulrain L."/>
            <person name="Navidi A."/>
            <person name="Naylor J."/>
            <person name="Negash T."/>
            <person name="Nguyen T."/>
            <person name="Nguyen N."/>
            <person name="Nicol R."/>
            <person name="Norbu C."/>
            <person name="Norbu N."/>
            <person name="Novod N."/>
            <person name="O'Neill B."/>
            <person name="Osman S."/>
            <person name="Markiewicz E."/>
            <person name="Oyono O.L."/>
            <person name="Patti C."/>
            <person name="Phunkhang P."/>
            <person name="Pierre F."/>
            <person name="Priest M."/>
            <person name="Raghuraman S."/>
            <person name="Rege F."/>
            <person name="Reyes R."/>
            <person name="Rise C."/>
            <person name="Rogov P."/>
            <person name="Ross K."/>
            <person name="Ryan E."/>
            <person name="Settipalli S."/>
            <person name="Shea T."/>
            <person name="Sherpa N."/>
            <person name="Shi L."/>
            <person name="Shih D."/>
            <person name="Sparrow T."/>
            <person name="Spaulding J."/>
            <person name="Stalker J."/>
            <person name="Stange-Thomann N."/>
            <person name="Stavropoulos S."/>
            <person name="Stone C."/>
            <person name="Strader C."/>
            <person name="Tesfaye S."/>
            <person name="Thomson T."/>
            <person name="Thoulutsang Y."/>
            <person name="Thoulutsang D."/>
            <person name="Topham K."/>
            <person name="Topping I."/>
            <person name="Tsamla T."/>
            <person name="Vassiliev H."/>
            <person name="Vo A."/>
            <person name="Wangchuk T."/>
            <person name="Wangdi T."/>
            <person name="Weiand M."/>
            <person name="Wilkinson J."/>
            <person name="Wilson A."/>
            <person name="Yadav S."/>
            <person name="Young G."/>
            <person name="Yu Q."/>
            <person name="Zembek L."/>
            <person name="Zhong D."/>
            <person name="Zimmer A."/>
            <person name="Zwirko Z."/>
            <person name="Jaffe D.B."/>
            <person name="Alvarez P."/>
            <person name="Brockman W."/>
            <person name="Butler J."/>
            <person name="Chin C."/>
            <person name="Gnerre S."/>
            <person name="Grabherr M."/>
            <person name="Kleber M."/>
            <person name="Mauceli E."/>
            <person name="MacCallum I."/>
        </authorList>
    </citation>
    <scope>NUCLEOTIDE SEQUENCE [LARGE SCALE GENOMIC DNA]</scope>
    <source>
        <strain evidence="12">Mixed</strain>
        <strain evidence="14">mosaic</strain>
    </source>
</reference>
<dbReference type="PROSITE" id="PS50240">
    <property type="entry name" value="TRYPSIN_DOM"/>
    <property type="match status" value="1"/>
</dbReference>
<dbReference type="GO" id="GO:0050830">
    <property type="term" value="P:defense response to Gram-positive bacterium"/>
    <property type="evidence" value="ECO:0007669"/>
    <property type="project" value="EnsemblMetazoa"/>
</dbReference>
<evidence type="ECO:0000256" key="5">
    <source>
        <dbReference type="ARBA" id="ARBA00022801"/>
    </source>
</evidence>
<proteinExistence type="inferred from homology"/>
<dbReference type="Proteomes" id="UP000035880">
    <property type="component" value="Chromosome 2R"/>
</dbReference>
<dbReference type="OrthoDB" id="7827063at2759"/>
<evidence type="ECO:0000256" key="4">
    <source>
        <dbReference type="ARBA" id="ARBA00022729"/>
    </source>
</evidence>
<dbReference type="EMBL" id="CM000362">
    <property type="protein sequence ID" value="EDX07352.1"/>
    <property type="molecule type" value="Genomic_DNA"/>
</dbReference>